<feature type="binding site" description="type 1 copper site" evidence="12">
    <location>
        <position position="660"/>
    </location>
    <ligand>
        <name>Cu cation</name>
        <dbReference type="ChEBI" id="CHEBI:23378"/>
        <label>1</label>
    </ligand>
</feature>
<feature type="binding site" description="type 1 copper site" evidence="12">
    <location>
        <position position="852"/>
    </location>
    <ligand>
        <name>Cu cation</name>
        <dbReference type="ChEBI" id="CHEBI:23378"/>
        <label>1</label>
    </ligand>
</feature>
<feature type="transmembrane region" description="Helical" evidence="14">
    <location>
        <begin position="414"/>
        <end position="432"/>
    </location>
</feature>
<dbReference type="InterPro" id="IPR001287">
    <property type="entry name" value="NO2-reductase_Cu"/>
</dbReference>
<dbReference type="InterPro" id="IPR008972">
    <property type="entry name" value="Cupredoxin"/>
</dbReference>
<dbReference type="GO" id="GO:0005507">
    <property type="term" value="F:copper ion binding"/>
    <property type="evidence" value="ECO:0007669"/>
    <property type="project" value="InterPro"/>
</dbReference>
<dbReference type="CDD" id="cd11020">
    <property type="entry name" value="CuRO_1_CuNIR"/>
    <property type="match status" value="1"/>
</dbReference>
<dbReference type="GO" id="GO:0050421">
    <property type="term" value="F:nitrite reductase (NO-forming) activity"/>
    <property type="evidence" value="ECO:0007669"/>
    <property type="project" value="UniProtKB-EC"/>
</dbReference>
<feature type="binding site" description="type 1 copper site" evidence="12">
    <location>
        <position position="708"/>
    </location>
    <ligand>
        <name>Cu cation</name>
        <dbReference type="ChEBI" id="CHEBI:23378"/>
        <label>1</label>
    </ligand>
</feature>
<feature type="binding site" description="type 1 copper site" evidence="12">
    <location>
        <position position="700"/>
    </location>
    <ligand>
        <name>Cu cation</name>
        <dbReference type="ChEBI" id="CHEBI:23378"/>
        <label>1</label>
    </ligand>
</feature>
<evidence type="ECO:0000256" key="3">
    <source>
        <dbReference type="ARBA" id="ARBA00010609"/>
    </source>
</evidence>
<dbReference type="PRINTS" id="PR00695">
    <property type="entry name" value="CUNO2RDTASE"/>
</dbReference>
<keyword evidence="14" id="KW-0472">Membrane</keyword>
<organism evidence="17 18">
    <name type="scientific">Knoellia flava</name>
    <dbReference type="NCBI Taxonomy" id="913969"/>
    <lineage>
        <taxon>Bacteria</taxon>
        <taxon>Bacillati</taxon>
        <taxon>Actinomycetota</taxon>
        <taxon>Actinomycetes</taxon>
        <taxon>Micrococcales</taxon>
        <taxon>Intrasporangiaceae</taxon>
        <taxon>Knoellia</taxon>
    </lineage>
</organism>
<feature type="transmembrane region" description="Helical" evidence="14">
    <location>
        <begin position="30"/>
        <end position="56"/>
    </location>
</feature>
<dbReference type="PANTHER" id="PTHR11709">
    <property type="entry name" value="MULTI-COPPER OXIDASE"/>
    <property type="match status" value="1"/>
</dbReference>
<feature type="binding site" description="type 1 copper site" evidence="12">
    <location>
        <position position="665"/>
    </location>
    <ligand>
        <name>Cu cation</name>
        <dbReference type="ChEBI" id="CHEBI:23378"/>
        <label>1</label>
    </ligand>
</feature>
<feature type="domain" description="Plastocyanin-like" evidence="15">
    <location>
        <begin position="614"/>
        <end position="722"/>
    </location>
</feature>
<feature type="binding site" description="type 1 copper site" evidence="12">
    <location>
        <position position="713"/>
    </location>
    <ligand>
        <name>Cu cation</name>
        <dbReference type="ChEBI" id="CHEBI:23378"/>
        <label>1</label>
    </ligand>
</feature>
<keyword evidence="10 12" id="KW-0186">Copper</keyword>
<feature type="transmembrane region" description="Helical" evidence="14">
    <location>
        <begin position="203"/>
        <end position="223"/>
    </location>
</feature>
<comment type="similarity">
    <text evidence="3">Belongs to the multicopper oxidase family.</text>
</comment>
<name>A0A8H9FXP8_9MICO</name>
<feature type="compositionally biased region" description="Polar residues" evidence="13">
    <location>
        <begin position="560"/>
        <end position="576"/>
    </location>
</feature>
<feature type="transmembrane region" description="Helical" evidence="14">
    <location>
        <begin position="91"/>
        <end position="114"/>
    </location>
</feature>
<protein>
    <recommendedName>
        <fullName evidence="6">Copper-containing nitrite reductase</fullName>
        <ecNumber evidence="5">1.7.2.1</ecNumber>
    </recommendedName>
</protein>
<gene>
    <name evidence="17" type="ORF">GCM10011314_30610</name>
</gene>
<feature type="binding site" description="type 1 copper site" evidence="12">
    <location>
        <position position="699"/>
    </location>
    <ligand>
        <name>Cu cation</name>
        <dbReference type="ChEBI" id="CHEBI:23378"/>
        <label>1</label>
    </ligand>
</feature>
<dbReference type="InterPro" id="IPR045087">
    <property type="entry name" value="Cu-oxidase_fam"/>
</dbReference>
<evidence type="ECO:0000256" key="2">
    <source>
        <dbReference type="ARBA" id="ARBA00001973"/>
    </source>
</evidence>
<dbReference type="InterPro" id="IPR028096">
    <property type="entry name" value="EfeO_Cupredoxin"/>
</dbReference>
<feature type="transmembrane region" description="Helical" evidence="14">
    <location>
        <begin position="259"/>
        <end position="282"/>
    </location>
</feature>
<evidence type="ECO:0000313" key="17">
    <source>
        <dbReference type="EMBL" id="GGB88683.1"/>
    </source>
</evidence>
<feature type="transmembrane region" description="Helical" evidence="14">
    <location>
        <begin position="294"/>
        <end position="316"/>
    </location>
</feature>
<accession>A0A8H9FXP8</accession>
<feature type="domain" description="EfeO-type cupredoxin-like" evidence="16">
    <location>
        <begin position="451"/>
        <end position="515"/>
    </location>
</feature>
<reference evidence="17" key="2">
    <citation type="submission" date="2020-09" db="EMBL/GenBank/DDBJ databases">
        <authorList>
            <person name="Sun Q."/>
            <person name="Zhou Y."/>
        </authorList>
    </citation>
    <scope>NUCLEOTIDE SEQUENCE</scope>
    <source>
        <strain evidence="17">CGMCC 1.10749</strain>
    </source>
</reference>
<dbReference type="Pfam" id="PF07732">
    <property type="entry name" value="Cu-oxidase_3"/>
    <property type="match status" value="1"/>
</dbReference>
<comment type="subunit">
    <text evidence="4">Homotrimer.</text>
</comment>
<evidence type="ECO:0000256" key="13">
    <source>
        <dbReference type="SAM" id="MobiDB-lite"/>
    </source>
</evidence>
<dbReference type="AlphaFoldDB" id="A0A8H9FXP8"/>
<dbReference type="EMBL" id="BMEA01000004">
    <property type="protein sequence ID" value="GGB88683.1"/>
    <property type="molecule type" value="Genomic_DNA"/>
</dbReference>
<evidence type="ECO:0000259" key="16">
    <source>
        <dbReference type="Pfam" id="PF13473"/>
    </source>
</evidence>
<evidence type="ECO:0000256" key="12">
    <source>
        <dbReference type="PIRSR" id="PIRSR601287-1"/>
    </source>
</evidence>
<evidence type="ECO:0000256" key="8">
    <source>
        <dbReference type="ARBA" id="ARBA00022737"/>
    </source>
</evidence>
<reference evidence="17" key="1">
    <citation type="journal article" date="2014" name="Int. J. Syst. Evol. Microbiol.">
        <title>Complete genome sequence of Corynebacterium casei LMG S-19264T (=DSM 44701T), isolated from a smear-ripened cheese.</title>
        <authorList>
            <consortium name="US DOE Joint Genome Institute (JGI-PGF)"/>
            <person name="Walter F."/>
            <person name="Albersmeier A."/>
            <person name="Kalinowski J."/>
            <person name="Ruckert C."/>
        </authorList>
    </citation>
    <scope>NUCLEOTIDE SEQUENCE</scope>
    <source>
        <strain evidence="17">CGMCC 1.10749</strain>
    </source>
</reference>
<keyword evidence="7 12" id="KW-0479">Metal-binding</keyword>
<evidence type="ECO:0000256" key="9">
    <source>
        <dbReference type="ARBA" id="ARBA00023002"/>
    </source>
</evidence>
<evidence type="ECO:0000259" key="15">
    <source>
        <dbReference type="Pfam" id="PF07732"/>
    </source>
</evidence>
<dbReference type="Pfam" id="PF13473">
    <property type="entry name" value="Cupredoxin_1"/>
    <property type="match status" value="1"/>
</dbReference>
<evidence type="ECO:0000256" key="6">
    <source>
        <dbReference type="ARBA" id="ARBA00017290"/>
    </source>
</evidence>
<dbReference type="Proteomes" id="UP000628079">
    <property type="component" value="Unassembled WGS sequence"/>
</dbReference>
<feature type="region of interest" description="Disordered" evidence="13">
    <location>
        <begin position="553"/>
        <end position="582"/>
    </location>
</feature>
<proteinExistence type="inferred from homology"/>
<evidence type="ECO:0000256" key="10">
    <source>
        <dbReference type="ARBA" id="ARBA00023008"/>
    </source>
</evidence>
<keyword evidence="14" id="KW-0812">Transmembrane</keyword>
<keyword evidence="14" id="KW-1133">Transmembrane helix</keyword>
<dbReference type="CDD" id="cd04208">
    <property type="entry name" value="CuRO_2_CuNIR"/>
    <property type="match status" value="1"/>
</dbReference>
<evidence type="ECO:0000313" key="18">
    <source>
        <dbReference type="Proteomes" id="UP000628079"/>
    </source>
</evidence>
<comment type="caution">
    <text evidence="17">The sequence shown here is derived from an EMBL/GenBank/DDBJ whole genome shotgun (WGS) entry which is preliminary data.</text>
</comment>
<evidence type="ECO:0000256" key="14">
    <source>
        <dbReference type="SAM" id="Phobius"/>
    </source>
</evidence>
<comment type="catalytic activity">
    <reaction evidence="11">
        <text>nitric oxide + Fe(III)-[cytochrome c] + H2O = Fe(II)-[cytochrome c] + nitrite + 2 H(+)</text>
        <dbReference type="Rhea" id="RHEA:15233"/>
        <dbReference type="Rhea" id="RHEA-COMP:10350"/>
        <dbReference type="Rhea" id="RHEA-COMP:14399"/>
        <dbReference type="ChEBI" id="CHEBI:15377"/>
        <dbReference type="ChEBI" id="CHEBI:15378"/>
        <dbReference type="ChEBI" id="CHEBI:16301"/>
        <dbReference type="ChEBI" id="CHEBI:16480"/>
        <dbReference type="ChEBI" id="CHEBI:29033"/>
        <dbReference type="ChEBI" id="CHEBI:29034"/>
        <dbReference type="EC" id="1.7.2.1"/>
    </reaction>
</comment>
<dbReference type="InterPro" id="IPR011707">
    <property type="entry name" value="Cu-oxidase-like_N"/>
</dbReference>
<keyword evidence="9" id="KW-0560">Oxidoreductase</keyword>
<comment type="cofactor">
    <cofactor evidence="2 12">
        <name>Cu(2+)</name>
        <dbReference type="ChEBI" id="CHEBI:29036"/>
    </cofactor>
</comment>
<feature type="transmembrane region" description="Helical" evidence="14">
    <location>
        <begin position="126"/>
        <end position="147"/>
    </location>
</feature>
<evidence type="ECO:0000256" key="1">
    <source>
        <dbReference type="ARBA" id="ARBA00001960"/>
    </source>
</evidence>
<evidence type="ECO:0000256" key="7">
    <source>
        <dbReference type="ARBA" id="ARBA00022723"/>
    </source>
</evidence>
<dbReference type="SUPFAM" id="SSF49503">
    <property type="entry name" value="Cupredoxins"/>
    <property type="match status" value="3"/>
</dbReference>
<comment type="cofactor">
    <cofactor evidence="1 12">
        <name>Cu(+)</name>
        <dbReference type="ChEBI" id="CHEBI:49552"/>
    </cofactor>
</comment>
<dbReference type="Gene3D" id="2.60.40.420">
    <property type="entry name" value="Cupredoxins - blue copper proteins"/>
    <property type="match status" value="3"/>
</dbReference>
<feature type="transmembrane region" description="Helical" evidence="14">
    <location>
        <begin position="68"/>
        <end position="85"/>
    </location>
</feature>
<feature type="transmembrane region" description="Helical" evidence="14">
    <location>
        <begin position="159"/>
        <end position="183"/>
    </location>
</feature>
<sequence>MAANSGVVLWLFALLATTLTHPFLPEARWLMVHLLLLGAVTNAILVWSTHFARALLRAAPSRRRWEAVRLLSLNVGVATVVAGVVGQVWQLALFGALVVGASVAAHGISLLRLMRRALPGRFGTTIHHYVGAALILPIGAVLGTLLAREPADPVHGRLLVAHLTVNVLGWVGLTVIGTVLTLWPTILRTRIPDGAERSTRRSLPVLVLGLSVVGAGAAAGALTLAALGVITYLCGALWSLSPLLVAARTKPPQSYAAWSVLAATGWFVVSVAWFAVLLATAPDWAAAGESGNRVAVPLAVGFAAQVLLGALTHLVPVVLGGGPARVRELNATLERGAALRVVVANTGLLVCLLPSPSLVRVLVSMLVLSAMASFVPLLGGALRRSRRPIGPVPTHPARHVPEPGAVVRGRHTGMGALGLAAVVLAVAAGAAADPSALGGVGPSAAGGISATGATTTVRVEARGMRFRPDRVSVPAGNRLVVELANADEDVHDLALESGERSGRIAPGSSGRLEVPVVGRGLDGWCTIAGHRQMGMLFAVEVTGLDAATRSDSVEHAATGHPTQENDSDAASQQNASPAPRFDFMAAPPPGFRARDAALPPASTSRTHHVELTVREVEREVGVGVRQRLWTFNGTTPGPVLRGRVGDRFVITLHNEATIGHSVDFHAGSLAPDGAMRTIAPGSSHTFSFTATRAGMWMYHCSTMPMSLHIASGMFGAVVIDPPGLAPVDREYLLVQSELYPGPSSADADKVNAERPDAVVFNGFANQYDHDPLRAAVGERVRLWVLDAGPNRASSFHVVGGQFDTVFAEGAFSLRPGSPGSVGGAQSLGLHPAQGGFVELSLPEPGHYPFVSHLMVDAERGAHGILEVTAP</sequence>
<evidence type="ECO:0000256" key="4">
    <source>
        <dbReference type="ARBA" id="ARBA00011233"/>
    </source>
</evidence>
<evidence type="ECO:0000256" key="11">
    <source>
        <dbReference type="ARBA" id="ARBA00049340"/>
    </source>
</evidence>
<evidence type="ECO:0000256" key="5">
    <source>
        <dbReference type="ARBA" id="ARBA00011882"/>
    </source>
</evidence>
<feature type="transmembrane region" description="Helical" evidence="14">
    <location>
        <begin position="361"/>
        <end position="382"/>
    </location>
</feature>
<keyword evidence="8" id="KW-0677">Repeat</keyword>
<dbReference type="PANTHER" id="PTHR11709:SF394">
    <property type="entry name" value="FI03373P-RELATED"/>
    <property type="match status" value="1"/>
</dbReference>
<dbReference type="EC" id="1.7.2.1" evidence="5"/>